<keyword evidence="2" id="KW-1185">Reference proteome</keyword>
<organism evidence="1 2">
    <name type="scientific">Rhodococcus sacchari</name>
    <dbReference type="NCBI Taxonomy" id="2962047"/>
    <lineage>
        <taxon>Bacteria</taxon>
        <taxon>Bacillati</taxon>
        <taxon>Actinomycetota</taxon>
        <taxon>Actinomycetes</taxon>
        <taxon>Mycobacteriales</taxon>
        <taxon>Nocardiaceae</taxon>
        <taxon>Rhodococcus</taxon>
    </lineage>
</organism>
<dbReference type="Proteomes" id="UP001156484">
    <property type="component" value="Chromosome"/>
</dbReference>
<reference evidence="1" key="1">
    <citation type="submission" date="2022-10" db="EMBL/GenBank/DDBJ databases">
        <title>Rhodococcus ferula Z13 complete genome.</title>
        <authorList>
            <person name="Long X."/>
            <person name="Zang M."/>
        </authorList>
    </citation>
    <scope>NUCLEOTIDE SEQUENCE</scope>
    <source>
        <strain evidence="1">Z13</strain>
    </source>
</reference>
<proteinExistence type="predicted"/>
<protein>
    <submittedName>
        <fullName evidence="1">Uncharacterized protein</fullName>
    </submittedName>
</protein>
<evidence type="ECO:0000313" key="1">
    <source>
        <dbReference type="EMBL" id="UYP19780.1"/>
    </source>
</evidence>
<accession>A0ACD4DII6</accession>
<name>A0ACD4DII6_9NOCA</name>
<sequence length="218" mass="24039">MNRQTIVERAPYALVPLLGFALAYGLPMLGLRFAIEHGWYVAAAAAVAFLPGRGRLTAFDVLDQLAPEQITESEFRDHCGLMIDELERAAIASGRGREQWRTVPLWTESDVERIRRGILAERAELAELENRGEEPLGDEVTVTTVTAVDVAPRLRVTLDAITTEDGTDYELAFGTPDGCDDFPTLHLREIPALIDALSRLYRDHSAPAGRKDTIGGVR</sequence>
<gene>
    <name evidence="1" type="ORF">OED52_04270</name>
</gene>
<dbReference type="EMBL" id="CP107551">
    <property type="protein sequence ID" value="UYP19780.1"/>
    <property type="molecule type" value="Genomic_DNA"/>
</dbReference>
<evidence type="ECO:0000313" key="2">
    <source>
        <dbReference type="Proteomes" id="UP001156484"/>
    </source>
</evidence>